<name>A0A7W8D4U2_9FIRM</name>
<protein>
    <submittedName>
        <fullName evidence="1">Uncharacterized protein</fullName>
    </submittedName>
</protein>
<proteinExistence type="predicted"/>
<reference evidence="1 2" key="1">
    <citation type="submission" date="2020-08" db="EMBL/GenBank/DDBJ databases">
        <title>Genomic Encyclopedia of Type Strains, Phase IV (KMG-IV): sequencing the most valuable type-strain genomes for metagenomic binning, comparative biology and taxonomic classification.</title>
        <authorList>
            <person name="Goeker M."/>
        </authorList>
    </citation>
    <scope>NUCLEOTIDE SEQUENCE [LARGE SCALE GENOMIC DNA]</scope>
    <source>
        <strain evidence="1 2">DSM 26963</strain>
    </source>
</reference>
<evidence type="ECO:0000313" key="2">
    <source>
        <dbReference type="Proteomes" id="UP000521313"/>
    </source>
</evidence>
<dbReference type="EMBL" id="JACHHD010000018">
    <property type="protein sequence ID" value="MBB5185555.1"/>
    <property type="molecule type" value="Genomic_DNA"/>
</dbReference>
<dbReference type="Proteomes" id="UP000521313">
    <property type="component" value="Unassembled WGS sequence"/>
</dbReference>
<gene>
    <name evidence="1" type="ORF">HNQ43_001627</name>
</gene>
<comment type="caution">
    <text evidence="1">The sequence shown here is derived from an EMBL/GenBank/DDBJ whole genome shotgun (WGS) entry which is preliminary data.</text>
</comment>
<organism evidence="1 2">
    <name type="scientific">Faecalicoccus acidiformans</name>
    <dbReference type="NCBI Taxonomy" id="915173"/>
    <lineage>
        <taxon>Bacteria</taxon>
        <taxon>Bacillati</taxon>
        <taxon>Bacillota</taxon>
        <taxon>Erysipelotrichia</taxon>
        <taxon>Erysipelotrichales</taxon>
        <taxon>Erysipelotrichaceae</taxon>
        <taxon>Faecalicoccus</taxon>
    </lineage>
</organism>
<dbReference type="AlphaFoldDB" id="A0A7W8D4U2"/>
<evidence type="ECO:0000313" key="1">
    <source>
        <dbReference type="EMBL" id="MBB5185555.1"/>
    </source>
</evidence>
<sequence length="46" mass="5395">MITKTQLKTDCVFLLRQKLKRVNLEKKEGPVLYFRHGTQSITPCTM</sequence>
<accession>A0A7W8D4U2</accession>